<dbReference type="AlphaFoldDB" id="X6NVU3"/>
<evidence type="ECO:0000313" key="2">
    <source>
        <dbReference type="Proteomes" id="UP000023152"/>
    </source>
</evidence>
<sequence>MARFFVIDDKQKNFLADENPFLKQFINVVRQRKELDQLCDSEDTKIEVMALNRIDYNIARDKTSEEEAKMMLNGKDKGKKAKTTHKQKDKCKCKEKIKRNGVQQNIILDIAYMQSQFFFSMAQGVRTSFKAAEICVLKSSHIAFSDIENVTERISNKYMIRLSYWIRTNQGHSLKDEGSQIKRENSEVGSEIKLICCKLESINYKEKVTLTYNIKKYVDCFIMFCTFLLSECY</sequence>
<proteinExistence type="predicted"/>
<dbReference type="OrthoDB" id="419694at2759"/>
<dbReference type="EMBL" id="ASPP01005656">
    <property type="protein sequence ID" value="ETO30141.1"/>
    <property type="molecule type" value="Genomic_DNA"/>
</dbReference>
<protein>
    <submittedName>
        <fullName evidence="1">Uncharacterized protein</fullName>
    </submittedName>
</protein>
<reference evidence="1 2" key="1">
    <citation type="journal article" date="2013" name="Curr. Biol.">
        <title>The Genome of the Foraminiferan Reticulomyxa filosa.</title>
        <authorList>
            <person name="Glockner G."/>
            <person name="Hulsmann N."/>
            <person name="Schleicher M."/>
            <person name="Noegel A.A."/>
            <person name="Eichinger L."/>
            <person name="Gallinger C."/>
            <person name="Pawlowski J."/>
            <person name="Sierra R."/>
            <person name="Euteneuer U."/>
            <person name="Pillet L."/>
            <person name="Moustafa A."/>
            <person name="Platzer M."/>
            <person name="Groth M."/>
            <person name="Szafranski K."/>
            <person name="Schliwa M."/>
        </authorList>
    </citation>
    <scope>NUCLEOTIDE SEQUENCE [LARGE SCALE GENOMIC DNA]</scope>
</reference>
<keyword evidence="2" id="KW-1185">Reference proteome</keyword>
<evidence type="ECO:0000313" key="1">
    <source>
        <dbReference type="EMBL" id="ETO30141.1"/>
    </source>
</evidence>
<dbReference type="Proteomes" id="UP000023152">
    <property type="component" value="Unassembled WGS sequence"/>
</dbReference>
<accession>X6NVU3</accession>
<name>X6NVU3_RETFI</name>
<comment type="caution">
    <text evidence="1">The sequence shown here is derived from an EMBL/GenBank/DDBJ whole genome shotgun (WGS) entry which is preliminary data.</text>
</comment>
<gene>
    <name evidence="1" type="ORF">RFI_06977</name>
</gene>
<organism evidence="1 2">
    <name type="scientific">Reticulomyxa filosa</name>
    <dbReference type="NCBI Taxonomy" id="46433"/>
    <lineage>
        <taxon>Eukaryota</taxon>
        <taxon>Sar</taxon>
        <taxon>Rhizaria</taxon>
        <taxon>Retaria</taxon>
        <taxon>Foraminifera</taxon>
        <taxon>Monothalamids</taxon>
        <taxon>Reticulomyxidae</taxon>
        <taxon>Reticulomyxa</taxon>
    </lineage>
</organism>